<accession>A0ABV6MZB1</accession>
<gene>
    <name evidence="2" type="ORF">ACFFH7_29390</name>
</gene>
<organism evidence="2 3">
    <name type="scientific">Kutzneria chonburiensis</name>
    <dbReference type="NCBI Taxonomy" id="1483604"/>
    <lineage>
        <taxon>Bacteria</taxon>
        <taxon>Bacillati</taxon>
        <taxon>Actinomycetota</taxon>
        <taxon>Actinomycetes</taxon>
        <taxon>Pseudonocardiales</taxon>
        <taxon>Pseudonocardiaceae</taxon>
        <taxon>Kutzneria</taxon>
    </lineage>
</organism>
<dbReference type="Pfam" id="PF06114">
    <property type="entry name" value="Peptidase_M78"/>
    <property type="match status" value="1"/>
</dbReference>
<feature type="domain" description="IrrE N-terminal-like" evidence="1">
    <location>
        <begin position="83"/>
        <end position="125"/>
    </location>
</feature>
<name>A0ABV6MZB1_9PSEU</name>
<dbReference type="Proteomes" id="UP001589810">
    <property type="component" value="Unassembled WGS sequence"/>
</dbReference>
<evidence type="ECO:0000313" key="2">
    <source>
        <dbReference type="EMBL" id="MFC0545661.1"/>
    </source>
</evidence>
<proteinExistence type="predicted"/>
<evidence type="ECO:0000313" key="3">
    <source>
        <dbReference type="Proteomes" id="UP001589810"/>
    </source>
</evidence>
<dbReference type="RefSeq" id="WP_379794332.1">
    <property type="nucleotide sequence ID" value="NZ_JBHLUD010000009.1"/>
</dbReference>
<comment type="caution">
    <text evidence="2">The sequence shown here is derived from an EMBL/GenBank/DDBJ whole genome shotgun (WGS) entry which is preliminary data.</text>
</comment>
<reference evidence="2 3" key="1">
    <citation type="submission" date="2024-09" db="EMBL/GenBank/DDBJ databases">
        <authorList>
            <person name="Sun Q."/>
            <person name="Mori K."/>
        </authorList>
    </citation>
    <scope>NUCLEOTIDE SEQUENCE [LARGE SCALE GENOMIC DNA]</scope>
    <source>
        <strain evidence="2 3">TBRC 1432</strain>
    </source>
</reference>
<dbReference type="EMBL" id="JBHLUD010000009">
    <property type="protein sequence ID" value="MFC0545661.1"/>
    <property type="molecule type" value="Genomic_DNA"/>
</dbReference>
<evidence type="ECO:0000259" key="1">
    <source>
        <dbReference type="Pfam" id="PF06114"/>
    </source>
</evidence>
<sequence>MPLFTATCPVNPREQQWIEESLAWLRTAFGPPRAVITELGDEVFGRLCQLMDIDPKTITVELYGDSNEDDLARAAGLTVRSKGAAGHYRRENGRPVIALDRTLTSNRLVATVAHELGHVLLDGRYDHDDHEPLTDLLTVHFGLGIFAANACFDVSQDHQRRQVRRLGYLTEPMYGYALACHAHSRGEHRPDWAAHLDVNPRVYLKRGLRHLRRTP</sequence>
<dbReference type="Gene3D" id="1.10.10.2910">
    <property type="match status" value="1"/>
</dbReference>
<dbReference type="InterPro" id="IPR010359">
    <property type="entry name" value="IrrE_HExxH"/>
</dbReference>
<protein>
    <submittedName>
        <fullName evidence="2">ImmA/IrrE family metallo-endopeptidase</fullName>
    </submittedName>
</protein>
<keyword evidence="3" id="KW-1185">Reference proteome</keyword>